<dbReference type="GO" id="GO:0035556">
    <property type="term" value="P:intracellular signal transduction"/>
    <property type="evidence" value="ECO:0007669"/>
    <property type="project" value="TreeGrafter"/>
</dbReference>
<feature type="region of interest" description="Disordered" evidence="9">
    <location>
        <begin position="18"/>
        <end position="51"/>
    </location>
</feature>
<dbReference type="SMART" id="SM00220">
    <property type="entry name" value="S_TKc"/>
    <property type="match status" value="1"/>
</dbReference>
<dbReference type="InterPro" id="IPR050236">
    <property type="entry name" value="Ser_Thr_kinase_AGC"/>
</dbReference>
<keyword evidence="6" id="KW-0067">ATP-binding</keyword>
<keyword evidence="4" id="KW-0547">Nucleotide-binding</keyword>
<dbReference type="EC" id="2.7.11.1" evidence="1"/>
<gene>
    <name evidence="11" type="ORF">KCU76_g2565</name>
</gene>
<dbReference type="GO" id="GO:0005524">
    <property type="term" value="F:ATP binding"/>
    <property type="evidence" value="ECO:0007669"/>
    <property type="project" value="UniProtKB-KW"/>
</dbReference>
<keyword evidence="3" id="KW-0808">Transferase</keyword>
<dbReference type="GO" id="GO:0004674">
    <property type="term" value="F:protein serine/threonine kinase activity"/>
    <property type="evidence" value="ECO:0007669"/>
    <property type="project" value="UniProtKB-KW"/>
</dbReference>
<feature type="non-terminal residue" evidence="11">
    <location>
        <position position="948"/>
    </location>
</feature>
<feature type="compositionally biased region" description="Low complexity" evidence="9">
    <location>
        <begin position="30"/>
        <end position="42"/>
    </location>
</feature>
<dbReference type="AlphaFoldDB" id="A0A9P8ES05"/>
<comment type="caution">
    <text evidence="11">The sequence shown here is derived from an EMBL/GenBank/DDBJ whole genome shotgun (WGS) entry which is preliminary data.</text>
</comment>
<dbReference type="InterPro" id="IPR000719">
    <property type="entry name" value="Prot_kinase_dom"/>
</dbReference>
<protein>
    <recommendedName>
        <fullName evidence="1">non-specific serine/threonine protein kinase</fullName>
        <ecNumber evidence="1">2.7.11.1</ecNumber>
    </recommendedName>
</protein>
<feature type="compositionally biased region" description="Basic and acidic residues" evidence="9">
    <location>
        <begin position="18"/>
        <end position="28"/>
    </location>
</feature>
<evidence type="ECO:0000259" key="10">
    <source>
        <dbReference type="PROSITE" id="PS50011"/>
    </source>
</evidence>
<dbReference type="Gene3D" id="3.30.200.20">
    <property type="entry name" value="Phosphorylase Kinase, domain 1"/>
    <property type="match status" value="1"/>
</dbReference>
<comment type="catalytic activity">
    <reaction evidence="8">
        <text>L-seryl-[protein] + ATP = O-phospho-L-seryl-[protein] + ADP + H(+)</text>
        <dbReference type="Rhea" id="RHEA:17989"/>
        <dbReference type="Rhea" id="RHEA-COMP:9863"/>
        <dbReference type="Rhea" id="RHEA-COMP:11604"/>
        <dbReference type="ChEBI" id="CHEBI:15378"/>
        <dbReference type="ChEBI" id="CHEBI:29999"/>
        <dbReference type="ChEBI" id="CHEBI:30616"/>
        <dbReference type="ChEBI" id="CHEBI:83421"/>
        <dbReference type="ChEBI" id="CHEBI:456216"/>
        <dbReference type="EC" id="2.7.11.1"/>
    </reaction>
</comment>
<evidence type="ECO:0000256" key="9">
    <source>
        <dbReference type="SAM" id="MobiDB-lite"/>
    </source>
</evidence>
<dbReference type="Pfam" id="PF00069">
    <property type="entry name" value="Pkinase"/>
    <property type="match status" value="2"/>
</dbReference>
<evidence type="ECO:0000256" key="1">
    <source>
        <dbReference type="ARBA" id="ARBA00012513"/>
    </source>
</evidence>
<dbReference type="Proteomes" id="UP000779574">
    <property type="component" value="Unassembled WGS sequence"/>
</dbReference>
<dbReference type="EMBL" id="JAHFXF010000062">
    <property type="protein sequence ID" value="KAG9698031.1"/>
    <property type="molecule type" value="Genomic_DNA"/>
</dbReference>
<accession>A0A9P8ES05</accession>
<evidence type="ECO:0000256" key="2">
    <source>
        <dbReference type="ARBA" id="ARBA00022527"/>
    </source>
</evidence>
<dbReference type="PANTHER" id="PTHR24356">
    <property type="entry name" value="SERINE/THREONINE-PROTEIN KINASE"/>
    <property type="match status" value="1"/>
</dbReference>
<evidence type="ECO:0000256" key="8">
    <source>
        <dbReference type="ARBA" id="ARBA00048679"/>
    </source>
</evidence>
<evidence type="ECO:0000313" key="12">
    <source>
        <dbReference type="Proteomes" id="UP000779574"/>
    </source>
</evidence>
<name>A0A9P8ES05_AURME</name>
<keyword evidence="5 11" id="KW-0418">Kinase</keyword>
<reference evidence="11" key="2">
    <citation type="submission" date="2021-08" db="EMBL/GenBank/DDBJ databases">
        <authorList>
            <person name="Gostincar C."/>
            <person name="Sun X."/>
            <person name="Song Z."/>
            <person name="Gunde-Cimerman N."/>
        </authorList>
    </citation>
    <scope>NUCLEOTIDE SEQUENCE</scope>
    <source>
        <strain evidence="11">EXF-9911</strain>
    </source>
</reference>
<evidence type="ECO:0000256" key="4">
    <source>
        <dbReference type="ARBA" id="ARBA00022741"/>
    </source>
</evidence>
<evidence type="ECO:0000256" key="5">
    <source>
        <dbReference type="ARBA" id="ARBA00022777"/>
    </source>
</evidence>
<feature type="domain" description="Protein kinase" evidence="10">
    <location>
        <begin position="357"/>
        <end position="748"/>
    </location>
</feature>
<dbReference type="Gene3D" id="1.10.510.10">
    <property type="entry name" value="Transferase(Phosphotransferase) domain 1"/>
    <property type="match status" value="1"/>
</dbReference>
<evidence type="ECO:0000256" key="7">
    <source>
        <dbReference type="ARBA" id="ARBA00047899"/>
    </source>
</evidence>
<dbReference type="OrthoDB" id="3638488at2759"/>
<dbReference type="InterPro" id="IPR011009">
    <property type="entry name" value="Kinase-like_dom_sf"/>
</dbReference>
<sequence>MPVTPNIQILRVFEKRLFSTRRRDERRSRSQPSPTQSRTPPSASTGTRPCPVIYLGDTPVGIVDHGTSELNIQSQQSLNLDPDPLGSPLNRLRRRTSKWFANKRAAKDIPPPYPSAISVLPVPREANETTNLRPAIKAQVDSHQGEAQKLSEVPKIPKAVHFDGAPEYIEDKFNGTPSSGTCPSWVGIRSTIYYSMSDSAENFSDLLQPDTVVRRNPRRRRSGLPIEYRNDIIPSSAAITAPSTPKDLNEILKKFPIDERSPRIQPTRIETIEDISAVKVYLETFYNERYLQPRSERCVRRQRLLDHLAQSSMSSSEKDGLLRSWEQSESIHLRQLRTIKATSVARHATRGVFHAGFQEVRILGRGTFGLVKLVTDADHFVTEDPSLCMSDGTPCPTLVPRGSQNPHLMRDLYAMKVIRKAEMIRTSQEGHLRGERDFLVKAEGSQWVVPLIASFQDNTNLYLVMEFMIGGDFLQYLCRHDILSEEDTRFYMAEMVLAIEETHRLGWIHRDIKPDNFLIHSSGHLKISDFGLAFDGHWSHVNDYYDTTRHSILNKYKIHMQGDVQDIQATARRTHGVPRTRSGRLPYEMNSAHGMEELLREPERMRKERPQSVVGTKQYMAPEIVQGHTYDGRCDWWSLGCIVYECFYSRTPFLGVDRQATTRNIVHHREVLRFPSGERHSGIGLCYPAPSESALALMKDLLRERDHRLSSAAYGPKPCRHLRRHQDIVEPNFVATGDAEEIKAHPFFKNIRWDMLHRSKPPFVPEAVEDIAMYFEHEDTFVNDVGTSYMSLREKVRPHAEPGVNERLLGPYFERWQAEQREIEKAQMGIETWTDANLEACKREKGERWEAFKQTRIRRTRERKIQEGRDPDLEIKQILGPRPRRCRPKDIMVRDLRYGERVLERRKRGAFLGYTYRSPRYVFPEVGKERRPVFSRPTILPVTDDNDE</sequence>
<keyword evidence="2" id="KW-0723">Serine/threonine-protein kinase</keyword>
<dbReference type="SUPFAM" id="SSF56112">
    <property type="entry name" value="Protein kinase-like (PK-like)"/>
    <property type="match status" value="1"/>
</dbReference>
<proteinExistence type="predicted"/>
<organism evidence="11 12">
    <name type="scientific">Aureobasidium melanogenum</name>
    <name type="common">Aureobasidium pullulans var. melanogenum</name>
    <dbReference type="NCBI Taxonomy" id="46634"/>
    <lineage>
        <taxon>Eukaryota</taxon>
        <taxon>Fungi</taxon>
        <taxon>Dikarya</taxon>
        <taxon>Ascomycota</taxon>
        <taxon>Pezizomycotina</taxon>
        <taxon>Dothideomycetes</taxon>
        <taxon>Dothideomycetidae</taxon>
        <taxon>Dothideales</taxon>
        <taxon>Saccotheciaceae</taxon>
        <taxon>Aureobasidium</taxon>
    </lineage>
</organism>
<evidence type="ECO:0000256" key="3">
    <source>
        <dbReference type="ARBA" id="ARBA00022679"/>
    </source>
</evidence>
<reference evidence="11" key="1">
    <citation type="journal article" date="2021" name="J Fungi (Basel)">
        <title>Virulence traits and population genomics of the black yeast Aureobasidium melanogenum.</title>
        <authorList>
            <person name="Cernosa A."/>
            <person name="Sun X."/>
            <person name="Gostincar C."/>
            <person name="Fang C."/>
            <person name="Gunde-Cimerman N."/>
            <person name="Song Z."/>
        </authorList>
    </citation>
    <scope>NUCLEOTIDE SEQUENCE</scope>
    <source>
        <strain evidence="11">EXF-9911</strain>
    </source>
</reference>
<evidence type="ECO:0000313" key="11">
    <source>
        <dbReference type="EMBL" id="KAG9698031.1"/>
    </source>
</evidence>
<dbReference type="PANTHER" id="PTHR24356:SF400">
    <property type="entry name" value="SERINE_THREONINE-PROTEIN KINASE CBK1"/>
    <property type="match status" value="1"/>
</dbReference>
<comment type="catalytic activity">
    <reaction evidence="7">
        <text>L-threonyl-[protein] + ATP = O-phospho-L-threonyl-[protein] + ADP + H(+)</text>
        <dbReference type="Rhea" id="RHEA:46608"/>
        <dbReference type="Rhea" id="RHEA-COMP:11060"/>
        <dbReference type="Rhea" id="RHEA-COMP:11605"/>
        <dbReference type="ChEBI" id="CHEBI:15378"/>
        <dbReference type="ChEBI" id="CHEBI:30013"/>
        <dbReference type="ChEBI" id="CHEBI:30616"/>
        <dbReference type="ChEBI" id="CHEBI:61977"/>
        <dbReference type="ChEBI" id="CHEBI:456216"/>
        <dbReference type="EC" id="2.7.11.1"/>
    </reaction>
</comment>
<evidence type="ECO:0000256" key="6">
    <source>
        <dbReference type="ARBA" id="ARBA00022840"/>
    </source>
</evidence>
<dbReference type="PROSITE" id="PS50011">
    <property type="entry name" value="PROTEIN_KINASE_DOM"/>
    <property type="match status" value="1"/>
</dbReference>